<dbReference type="PATRIC" id="fig|217031.6.peg.1087"/>
<feature type="domain" description="DUF2264" evidence="1">
    <location>
        <begin position="7"/>
        <end position="359"/>
    </location>
</feature>
<gene>
    <name evidence="2" type="ORF">ABB05_05025</name>
</gene>
<proteinExistence type="predicted"/>
<dbReference type="STRING" id="217031.ABB05_05025"/>
<reference evidence="2 3" key="1">
    <citation type="submission" date="2015-05" db="EMBL/GenBank/DDBJ databases">
        <title>Comparison of genome.</title>
        <authorList>
            <person name="Zheng Z."/>
            <person name="Sun M."/>
        </authorList>
    </citation>
    <scope>NUCLEOTIDE SEQUENCE [LARGE SCALE GENOMIC DNA]</scope>
    <source>
        <strain evidence="2 3">G25-74</strain>
    </source>
</reference>
<dbReference type="Proteomes" id="UP000077881">
    <property type="component" value="Unassembled WGS sequence"/>
</dbReference>
<dbReference type="Pfam" id="PF10022">
    <property type="entry name" value="DUF2264"/>
    <property type="match status" value="1"/>
</dbReference>
<dbReference type="PIRSF" id="PIRSF014753">
    <property type="entry name" value="UCP014753"/>
    <property type="match status" value="1"/>
</dbReference>
<dbReference type="PANTHER" id="PTHR35339">
    <property type="entry name" value="LINALOOL DEHYDRATASE_ISOMERASE DOMAIN-CONTAINING PROTEIN"/>
    <property type="match status" value="1"/>
</dbReference>
<dbReference type="AlphaFoldDB" id="A0A178A215"/>
<comment type="caution">
    <text evidence="2">The sequence shown here is derived from an EMBL/GenBank/DDBJ whole genome shotgun (WGS) entry which is preliminary data.</text>
</comment>
<dbReference type="PANTHER" id="PTHR35339:SF3">
    <property type="entry name" value="DUF2264 DOMAIN-CONTAINING PROTEIN"/>
    <property type="match status" value="1"/>
</dbReference>
<accession>A0A178A215</accession>
<dbReference type="OrthoDB" id="9813465at2"/>
<evidence type="ECO:0000259" key="1">
    <source>
        <dbReference type="Pfam" id="PF10022"/>
    </source>
</evidence>
<dbReference type="InterPro" id="IPR016624">
    <property type="entry name" value="UCP014753"/>
</dbReference>
<evidence type="ECO:0000313" key="3">
    <source>
        <dbReference type="Proteomes" id="UP000077881"/>
    </source>
</evidence>
<protein>
    <recommendedName>
        <fullName evidence="1">DUF2264 domain-containing protein</fullName>
    </recommendedName>
</protein>
<keyword evidence="3" id="KW-1185">Reference proteome</keyword>
<name>A0A178A215_9BACI</name>
<dbReference type="RefSeq" id="WP_057985022.1">
    <property type="nucleotide sequence ID" value="NZ_JAGGKH010000007.1"/>
</dbReference>
<sequence>MGQSITDRNYWIDKMLQIAEPVLHSLANQQLKEKMPIEGKLSDRHEYTYLEAFARLICGMAPWLETGPETGEEGRLRKQYIKLVQKGMDAATDPQSPDYMNFSKGHQPIVDAAFLAHAIIRAPHQLFHTLPEKVRKNIITALKQTRSRKPFFSNWLLFSAMIEVTFYKLGEEWDPMRVDYALKQHEQWYLGDGIYGDGPEYHADYYNSYVIQPMLVDIINTIGHQAEDWQQMKAKIMQRAERFAGILERSISPEGTFPVIGRSIAYRFGAFHHLAQMALQQSLPHDLSPTQVRCALTAVIRRVMEMGGTFDREGWLQIGLCGHQPELGEGYISTGSLYLCSTVFLPLGLQATDPFWNGQADWTAKKVWDGQAIPIDQAY</sequence>
<organism evidence="2 3">
    <name type="scientific">Lederbergia galactosidilytica</name>
    <dbReference type="NCBI Taxonomy" id="217031"/>
    <lineage>
        <taxon>Bacteria</taxon>
        <taxon>Bacillati</taxon>
        <taxon>Bacillota</taxon>
        <taxon>Bacilli</taxon>
        <taxon>Bacillales</taxon>
        <taxon>Bacillaceae</taxon>
        <taxon>Lederbergia</taxon>
    </lineage>
</organism>
<dbReference type="EMBL" id="LDJR01000027">
    <property type="protein sequence ID" value="OAK74247.1"/>
    <property type="molecule type" value="Genomic_DNA"/>
</dbReference>
<dbReference type="InterPro" id="IPR049349">
    <property type="entry name" value="DUF2264_N"/>
</dbReference>
<evidence type="ECO:0000313" key="2">
    <source>
        <dbReference type="EMBL" id="OAK74247.1"/>
    </source>
</evidence>